<proteinExistence type="predicted"/>
<feature type="region of interest" description="Disordered" evidence="1">
    <location>
        <begin position="107"/>
        <end position="130"/>
    </location>
</feature>
<accession>A0A3M7Q462</accession>
<dbReference type="EMBL" id="REGN01007507">
    <property type="protein sequence ID" value="RNA06053.1"/>
    <property type="molecule type" value="Genomic_DNA"/>
</dbReference>
<sequence>NLNRQLDRAKMEIELLRESREKAGLSALKFTTKLNSTSSLVQKPINQKSASTSSLLKSVKLEKNHFTFEEIINDPIKTRLYIEKLNNRIKEKDNCIKNLNDIIIQSKQESKENDPKPPVAHSKPISDRGDKTQIAKLMKENDKLKLSLQVKEDRLKNALKVVEQQKSEVKKSSTSSISDVSKKNTQSNSVSEDTNLRVPKNPKTVILPFSGKKTSAKLSSIMFALGYNSD</sequence>
<reference evidence="2 3" key="1">
    <citation type="journal article" date="2018" name="Sci. Rep.">
        <title>Genomic signatures of local adaptation to the degree of environmental predictability in rotifers.</title>
        <authorList>
            <person name="Franch-Gras L."/>
            <person name="Hahn C."/>
            <person name="Garcia-Roger E.M."/>
            <person name="Carmona M.J."/>
            <person name="Serra M."/>
            <person name="Gomez A."/>
        </authorList>
    </citation>
    <scope>NUCLEOTIDE SEQUENCE [LARGE SCALE GENOMIC DNA]</scope>
    <source>
        <strain evidence="2">HYR1</strain>
    </source>
</reference>
<feature type="compositionally biased region" description="Polar residues" evidence="1">
    <location>
        <begin position="184"/>
        <end position="193"/>
    </location>
</feature>
<dbReference type="AlphaFoldDB" id="A0A3M7Q462"/>
<feature type="region of interest" description="Disordered" evidence="1">
    <location>
        <begin position="164"/>
        <end position="197"/>
    </location>
</feature>
<gene>
    <name evidence="2" type="ORF">BpHYR1_026057</name>
</gene>
<feature type="non-terminal residue" evidence="2">
    <location>
        <position position="1"/>
    </location>
</feature>
<keyword evidence="3" id="KW-1185">Reference proteome</keyword>
<evidence type="ECO:0000256" key="1">
    <source>
        <dbReference type="SAM" id="MobiDB-lite"/>
    </source>
</evidence>
<name>A0A3M7Q462_BRAPC</name>
<comment type="caution">
    <text evidence="2">The sequence shown here is derived from an EMBL/GenBank/DDBJ whole genome shotgun (WGS) entry which is preliminary data.</text>
</comment>
<organism evidence="2 3">
    <name type="scientific">Brachionus plicatilis</name>
    <name type="common">Marine rotifer</name>
    <name type="synonym">Brachionus muelleri</name>
    <dbReference type="NCBI Taxonomy" id="10195"/>
    <lineage>
        <taxon>Eukaryota</taxon>
        <taxon>Metazoa</taxon>
        <taxon>Spiralia</taxon>
        <taxon>Gnathifera</taxon>
        <taxon>Rotifera</taxon>
        <taxon>Eurotatoria</taxon>
        <taxon>Monogononta</taxon>
        <taxon>Pseudotrocha</taxon>
        <taxon>Ploima</taxon>
        <taxon>Brachionidae</taxon>
        <taxon>Brachionus</taxon>
    </lineage>
</organism>
<protein>
    <submittedName>
        <fullName evidence="2">Uncharacterized protein</fullName>
    </submittedName>
</protein>
<evidence type="ECO:0000313" key="3">
    <source>
        <dbReference type="Proteomes" id="UP000276133"/>
    </source>
</evidence>
<dbReference type="Proteomes" id="UP000276133">
    <property type="component" value="Unassembled WGS sequence"/>
</dbReference>
<evidence type="ECO:0000313" key="2">
    <source>
        <dbReference type="EMBL" id="RNA06053.1"/>
    </source>
</evidence>